<evidence type="ECO:0000256" key="1">
    <source>
        <dbReference type="SAM" id="MobiDB-lite"/>
    </source>
</evidence>
<reference evidence="2" key="1">
    <citation type="submission" date="2023-10" db="EMBL/GenBank/DDBJ databases">
        <title>Genome assembly of Pristionchus species.</title>
        <authorList>
            <person name="Yoshida K."/>
            <person name="Sommer R.J."/>
        </authorList>
    </citation>
    <scope>NUCLEOTIDE SEQUENCE</scope>
    <source>
        <strain evidence="2">RS0144</strain>
    </source>
</reference>
<feature type="region of interest" description="Disordered" evidence="1">
    <location>
        <begin position="167"/>
        <end position="210"/>
    </location>
</feature>
<evidence type="ECO:0000313" key="2">
    <source>
        <dbReference type="EMBL" id="GMT03886.1"/>
    </source>
</evidence>
<feature type="region of interest" description="Disordered" evidence="1">
    <location>
        <begin position="80"/>
        <end position="101"/>
    </location>
</feature>
<proteinExistence type="predicted"/>
<gene>
    <name evidence="2" type="ORF">PENTCL1PPCAC_26060</name>
</gene>
<sequence length="279" mass="30230">RRTGALLDESGLPSLFPFARAAPAAFGAGNAAVAASSEAATAAVPAATAPATAVIEQAVLYLHSANTGRSTNQLPIEELGKDEGKETNGTESYEVTSPRFPSPAEHIMEHETEEVDLDATLPYCFNDEGINEEESTVDQDTTFLFDFPEIRHLSPSQTPLATMNQELVEEDSEEETLSNDDSESESGFVNSDALADPESEDDDRNVANNGHADSDVIPLCYKCRKNECNVMFVPCHCEGYCDECATERAKIFNTCPFHQTDIIASIYQFDNPTTLSATN</sequence>
<comment type="caution">
    <text evidence="2">The sequence shown here is derived from an EMBL/GenBank/DDBJ whole genome shotgun (WGS) entry which is preliminary data.</text>
</comment>
<keyword evidence="3" id="KW-1185">Reference proteome</keyword>
<protein>
    <recommendedName>
        <fullName evidence="4">RING-type domain-containing protein</fullName>
    </recommendedName>
</protein>
<dbReference type="AlphaFoldDB" id="A0AAV5UAH3"/>
<evidence type="ECO:0008006" key="4">
    <source>
        <dbReference type="Google" id="ProtNLM"/>
    </source>
</evidence>
<name>A0AAV5UAH3_9BILA</name>
<organism evidence="2 3">
    <name type="scientific">Pristionchus entomophagus</name>
    <dbReference type="NCBI Taxonomy" id="358040"/>
    <lineage>
        <taxon>Eukaryota</taxon>
        <taxon>Metazoa</taxon>
        <taxon>Ecdysozoa</taxon>
        <taxon>Nematoda</taxon>
        <taxon>Chromadorea</taxon>
        <taxon>Rhabditida</taxon>
        <taxon>Rhabditina</taxon>
        <taxon>Diplogasteromorpha</taxon>
        <taxon>Diplogasteroidea</taxon>
        <taxon>Neodiplogasteridae</taxon>
        <taxon>Pristionchus</taxon>
    </lineage>
</organism>
<dbReference type="EMBL" id="BTSX01000006">
    <property type="protein sequence ID" value="GMT03886.1"/>
    <property type="molecule type" value="Genomic_DNA"/>
</dbReference>
<dbReference type="Proteomes" id="UP001432027">
    <property type="component" value="Unassembled WGS sequence"/>
</dbReference>
<evidence type="ECO:0000313" key="3">
    <source>
        <dbReference type="Proteomes" id="UP001432027"/>
    </source>
</evidence>
<feature type="non-terminal residue" evidence="2">
    <location>
        <position position="1"/>
    </location>
</feature>
<accession>A0AAV5UAH3</accession>
<feature type="compositionally biased region" description="Acidic residues" evidence="1">
    <location>
        <begin position="167"/>
        <end position="184"/>
    </location>
</feature>